<protein>
    <submittedName>
        <fullName evidence="2">Uncharacterized protein</fullName>
    </submittedName>
</protein>
<reference evidence="2" key="1">
    <citation type="submission" date="2023-08" db="EMBL/GenBank/DDBJ databases">
        <title>A de novo genome assembly of Solanum verrucosum Schlechtendal, a Mexican diploid species geographically isolated from the other diploid A-genome species in potato relatives.</title>
        <authorList>
            <person name="Hosaka K."/>
        </authorList>
    </citation>
    <scope>NUCLEOTIDE SEQUENCE</scope>
    <source>
        <tissue evidence="2">Young leaves</tissue>
    </source>
</reference>
<evidence type="ECO:0000313" key="2">
    <source>
        <dbReference type="EMBL" id="WMV25514.1"/>
    </source>
</evidence>
<keyword evidence="3" id="KW-1185">Reference proteome</keyword>
<feature type="transmembrane region" description="Helical" evidence="1">
    <location>
        <begin position="47"/>
        <end position="67"/>
    </location>
</feature>
<keyword evidence="1" id="KW-0472">Membrane</keyword>
<dbReference type="Proteomes" id="UP001234989">
    <property type="component" value="Chromosome 4"/>
</dbReference>
<evidence type="ECO:0000313" key="3">
    <source>
        <dbReference type="Proteomes" id="UP001234989"/>
    </source>
</evidence>
<organism evidence="2 3">
    <name type="scientific">Solanum verrucosum</name>
    <dbReference type="NCBI Taxonomy" id="315347"/>
    <lineage>
        <taxon>Eukaryota</taxon>
        <taxon>Viridiplantae</taxon>
        <taxon>Streptophyta</taxon>
        <taxon>Embryophyta</taxon>
        <taxon>Tracheophyta</taxon>
        <taxon>Spermatophyta</taxon>
        <taxon>Magnoliopsida</taxon>
        <taxon>eudicotyledons</taxon>
        <taxon>Gunneridae</taxon>
        <taxon>Pentapetalae</taxon>
        <taxon>asterids</taxon>
        <taxon>lamiids</taxon>
        <taxon>Solanales</taxon>
        <taxon>Solanaceae</taxon>
        <taxon>Solanoideae</taxon>
        <taxon>Solaneae</taxon>
        <taxon>Solanum</taxon>
    </lineage>
</organism>
<dbReference type="AlphaFoldDB" id="A0AAF0QKI0"/>
<keyword evidence="1" id="KW-1133">Transmembrane helix</keyword>
<keyword evidence="1" id="KW-0812">Transmembrane</keyword>
<proteinExistence type="predicted"/>
<evidence type="ECO:0000256" key="1">
    <source>
        <dbReference type="SAM" id="Phobius"/>
    </source>
</evidence>
<sequence>MKEVNYYQQARWRIVLAAIWWTVWKERNSVCFEDTTSNMHKIKMNCIVLLYFVCVKLNILIILIQFYRF</sequence>
<accession>A0AAF0QKI0</accession>
<dbReference type="EMBL" id="CP133615">
    <property type="protein sequence ID" value="WMV25514.1"/>
    <property type="molecule type" value="Genomic_DNA"/>
</dbReference>
<gene>
    <name evidence="2" type="ORF">MTR67_018899</name>
</gene>
<name>A0AAF0QKI0_SOLVR</name>